<dbReference type="AlphaFoldDB" id="A0A427TT70"/>
<dbReference type="GO" id="GO:0005886">
    <property type="term" value="C:plasma membrane"/>
    <property type="evidence" value="ECO:0007669"/>
    <property type="project" value="UniProtKB-SubCell"/>
</dbReference>
<comment type="similarity">
    <text evidence="6">Belongs to the LPG synthase family.</text>
</comment>
<evidence type="ECO:0000256" key="2">
    <source>
        <dbReference type="ARBA" id="ARBA00022475"/>
    </source>
</evidence>
<evidence type="ECO:0000256" key="1">
    <source>
        <dbReference type="ARBA" id="ARBA00004651"/>
    </source>
</evidence>
<keyword evidence="2" id="KW-1003">Cell membrane</keyword>
<dbReference type="PANTHER" id="PTHR39087:SF2">
    <property type="entry name" value="UPF0104 MEMBRANE PROTEIN MJ1595"/>
    <property type="match status" value="1"/>
</dbReference>
<evidence type="ECO:0000256" key="6">
    <source>
        <dbReference type="RuleBase" id="RU363042"/>
    </source>
</evidence>
<evidence type="ECO:0000256" key="3">
    <source>
        <dbReference type="ARBA" id="ARBA00022692"/>
    </source>
</evidence>
<dbReference type="GO" id="GO:0050071">
    <property type="term" value="F:phosphatidylglycerol lysyltransferase activity"/>
    <property type="evidence" value="ECO:0007669"/>
    <property type="project" value="UniProtKB-EC"/>
</dbReference>
<evidence type="ECO:0000256" key="4">
    <source>
        <dbReference type="ARBA" id="ARBA00022989"/>
    </source>
</evidence>
<keyword evidence="6" id="KW-0808">Transferase</keyword>
<gene>
    <name evidence="6" type="primary">mprF</name>
    <name evidence="7" type="ORF">EJA10_07655</name>
</gene>
<proteinExistence type="inferred from homology"/>
<organism evidence="7 8">
    <name type="scientific">Mesobacillus subterraneus</name>
    <dbReference type="NCBI Taxonomy" id="285983"/>
    <lineage>
        <taxon>Bacteria</taxon>
        <taxon>Bacillati</taxon>
        <taxon>Bacillota</taxon>
        <taxon>Bacilli</taxon>
        <taxon>Bacillales</taxon>
        <taxon>Bacillaceae</taxon>
        <taxon>Mesobacillus</taxon>
    </lineage>
</organism>
<name>A0A427TT70_9BACI</name>
<dbReference type="EC" id="2.3.2.3" evidence="6"/>
<feature type="transmembrane region" description="Helical" evidence="6">
    <location>
        <begin position="188"/>
        <end position="209"/>
    </location>
</feature>
<dbReference type="GO" id="GO:0046677">
    <property type="term" value="P:response to antibiotic"/>
    <property type="evidence" value="ECO:0007669"/>
    <property type="project" value="UniProtKB-KW"/>
</dbReference>
<protein>
    <recommendedName>
        <fullName evidence="6">Phosphatidylglycerol lysyltransferase</fullName>
        <ecNumber evidence="6">2.3.2.3</ecNumber>
    </recommendedName>
    <alternativeName>
        <fullName evidence="6">Lysylphosphatidylglycerol synthase</fullName>
    </alternativeName>
</protein>
<comment type="subcellular location">
    <subcellularLocation>
        <location evidence="1 6">Cell membrane</location>
        <topology evidence="1 6">Multi-pass membrane protein</topology>
    </subcellularLocation>
</comment>
<keyword evidence="5 6" id="KW-0472">Membrane</keyword>
<dbReference type="Pfam" id="PF03706">
    <property type="entry name" value="LPG_synthase_TM"/>
    <property type="match status" value="1"/>
</dbReference>
<dbReference type="OrthoDB" id="2111097at2"/>
<evidence type="ECO:0000313" key="8">
    <source>
        <dbReference type="Proteomes" id="UP000279911"/>
    </source>
</evidence>
<feature type="transmembrane region" description="Helical" evidence="6">
    <location>
        <begin position="119"/>
        <end position="140"/>
    </location>
</feature>
<dbReference type="EMBL" id="RSFW01000010">
    <property type="protein sequence ID" value="RSD27650.1"/>
    <property type="molecule type" value="Genomic_DNA"/>
</dbReference>
<dbReference type="GO" id="GO:0006629">
    <property type="term" value="P:lipid metabolic process"/>
    <property type="evidence" value="ECO:0007669"/>
    <property type="project" value="UniProtKB-KW"/>
</dbReference>
<feature type="transmembrane region" description="Helical" evidence="6">
    <location>
        <begin position="7"/>
        <end position="25"/>
    </location>
</feature>
<accession>A0A427TT70</accession>
<evidence type="ECO:0000313" key="7">
    <source>
        <dbReference type="EMBL" id="RSD27650.1"/>
    </source>
</evidence>
<sequence>MKNSFKKIISILLITAFFVMTAYYLDVGSMMDEIRSLASNSVALFLILISYFSAFLARGIAWQIYLKGKATLKTCMYGLFYSLLLNHLLPVKAGDFARVGILKAREPHITVHEAFNSVVVLRLLDTAILFGMAMAGLAFLELPVNGMLFVWLMAAGAGLSVVVYFKFRVFFNKHIIIMKSAISGWKGMAILALTLASWIMEAAVIYGVVMNGGSSFGFIQAIWVNSITVAGQIFQITPGGIASYEAVMVFALGAAGIAGEKAYTAAVITHGLKYVFSFIVGGIALAAYPVPIHLLKKWTKERGNES</sequence>
<keyword evidence="4 6" id="KW-1133">Transmembrane helix</keyword>
<dbReference type="PANTHER" id="PTHR39087">
    <property type="entry name" value="UPF0104 MEMBRANE PROTEIN MJ1595"/>
    <property type="match status" value="1"/>
</dbReference>
<evidence type="ECO:0000256" key="5">
    <source>
        <dbReference type="ARBA" id="ARBA00023136"/>
    </source>
</evidence>
<dbReference type="RefSeq" id="WP_125479431.1">
    <property type="nucleotide sequence ID" value="NZ_RSFW01000010.1"/>
</dbReference>
<feature type="transmembrane region" description="Helical" evidence="6">
    <location>
        <begin position="246"/>
        <end position="268"/>
    </location>
</feature>
<comment type="caution">
    <text evidence="7">The sequence shown here is derived from an EMBL/GenBank/DDBJ whole genome shotgun (WGS) entry which is preliminary data.</text>
</comment>
<keyword evidence="3 6" id="KW-0812">Transmembrane</keyword>
<feature type="transmembrane region" description="Helical" evidence="6">
    <location>
        <begin position="146"/>
        <end position="167"/>
    </location>
</feature>
<feature type="transmembrane region" description="Helical" evidence="6">
    <location>
        <begin position="37"/>
        <end position="57"/>
    </location>
</feature>
<dbReference type="InterPro" id="IPR022791">
    <property type="entry name" value="L-PG_synthase/AglD"/>
</dbReference>
<keyword evidence="6" id="KW-0046">Antibiotic resistance</keyword>
<comment type="function">
    <text evidence="6">Catalyzes the transfer of a lysyl group from L-lysyl-tRNA(Lys) to membrane-bound phosphatidylglycerol (PG), which produces lysylphosphatidylglycerol (LPG), a major component of the bacterial membrane with a positive net charge. LPG synthesis contributes to bacterial virulence as it is involved in the resistance mechanism against cationic antimicrobial peptides (CAMP) produces by the host's immune system (defensins, cathelicidins) and by the competing microorganisms.</text>
</comment>
<comment type="catalytic activity">
    <reaction evidence="6">
        <text>L-lysyl-tRNA(Lys) + a 1,2-diacyl-sn-glycero-3-phospho-(1'-sn-glycerol) = a 1,2-diacyl-sn-glycero-3-phospho-1'-(3'-O-L-lysyl)-sn-glycerol + tRNA(Lys)</text>
        <dbReference type="Rhea" id="RHEA:10668"/>
        <dbReference type="Rhea" id="RHEA-COMP:9696"/>
        <dbReference type="Rhea" id="RHEA-COMP:9697"/>
        <dbReference type="ChEBI" id="CHEBI:64716"/>
        <dbReference type="ChEBI" id="CHEBI:75792"/>
        <dbReference type="ChEBI" id="CHEBI:78442"/>
        <dbReference type="ChEBI" id="CHEBI:78529"/>
        <dbReference type="EC" id="2.3.2.3"/>
    </reaction>
</comment>
<dbReference type="Proteomes" id="UP000279911">
    <property type="component" value="Unassembled WGS sequence"/>
</dbReference>
<reference evidence="8" key="1">
    <citation type="submission" date="2018-12" db="EMBL/GenBank/DDBJ databases">
        <title>Bacillus chawlae sp. nov., Bacillus glennii sp. nov., and Bacillus saganii sp. nov. Isolated from the Vehicle Assembly Building at Kennedy Space Center where the Viking Spacecraft were Assembled.</title>
        <authorList>
            <person name="Seuylemezian A."/>
            <person name="Vaishampayan P."/>
        </authorList>
    </citation>
    <scope>NUCLEOTIDE SEQUENCE [LARGE SCALE GENOMIC DNA]</scope>
    <source>
        <strain evidence="8">DSM 13966</strain>
    </source>
</reference>
<feature type="transmembrane region" description="Helical" evidence="6">
    <location>
        <begin position="274"/>
        <end position="295"/>
    </location>
</feature>
<keyword evidence="6" id="KW-0443">Lipid metabolism</keyword>